<accession>A0AAD5W1T7</accession>
<dbReference type="InterPro" id="IPR007681">
    <property type="entry name" value="Mog1"/>
</dbReference>
<dbReference type="GO" id="GO:0005085">
    <property type="term" value="F:guanyl-nucleotide exchange factor activity"/>
    <property type="evidence" value="ECO:0007669"/>
    <property type="project" value="TreeGrafter"/>
</dbReference>
<dbReference type="PANTHER" id="PTHR15837:SF0">
    <property type="entry name" value="RAN GUANINE NUCLEOTIDE RELEASE FACTOR"/>
    <property type="match status" value="1"/>
</dbReference>
<dbReference type="GO" id="GO:0005634">
    <property type="term" value="C:nucleus"/>
    <property type="evidence" value="ECO:0007669"/>
    <property type="project" value="TreeGrafter"/>
</dbReference>
<dbReference type="Pfam" id="PF04603">
    <property type="entry name" value="Mog1"/>
    <property type="match status" value="1"/>
</dbReference>
<name>A0AAD5W1T7_9AGAR</name>
<keyword evidence="2" id="KW-0813">Transport</keyword>
<evidence type="ECO:0000256" key="2">
    <source>
        <dbReference type="ARBA" id="ARBA00022448"/>
    </source>
</evidence>
<keyword evidence="3" id="KW-0653">Protein transport</keyword>
<reference evidence="4" key="1">
    <citation type="submission" date="2022-07" db="EMBL/GenBank/DDBJ databases">
        <title>Genome Sequence of Leucocoprinus birnbaumii.</title>
        <authorList>
            <person name="Buettner E."/>
        </authorList>
    </citation>
    <scope>NUCLEOTIDE SEQUENCE</scope>
    <source>
        <strain evidence="4">VT141</strain>
    </source>
</reference>
<evidence type="ECO:0000313" key="4">
    <source>
        <dbReference type="EMBL" id="KAJ3575998.1"/>
    </source>
</evidence>
<evidence type="ECO:0000313" key="5">
    <source>
        <dbReference type="Proteomes" id="UP001213000"/>
    </source>
</evidence>
<sequence>MTTSYINRDLFGGAITAMTPAELVDASDLRQVPDNQEVFMYDRNSVSIIVEVLQAVNASEADKAIRFHFDSLAHDNSAEKSEVQQVDIIPNARGDTTPPAIILQGTQFVHKFNRQEVDTVKILMALYRVQDKNVDLVVTFNVPLVAEAGAVSEADMLQVTHDFHEFRPVTKDCQLWTLRIIKLRPICVRCNGFPVDTRFAGVCRTVSSICSWCGCTIVNEAK</sequence>
<dbReference type="PANTHER" id="PTHR15837">
    <property type="entry name" value="RAN GUANINE NUCLEOTIDE RELEASE FACTOR"/>
    <property type="match status" value="1"/>
</dbReference>
<protein>
    <recommendedName>
        <fullName evidence="6">Ran guanine nucleotide release factor</fullName>
    </recommendedName>
</protein>
<evidence type="ECO:0008006" key="6">
    <source>
        <dbReference type="Google" id="ProtNLM"/>
    </source>
</evidence>
<evidence type="ECO:0000256" key="1">
    <source>
        <dbReference type="ARBA" id="ARBA00010307"/>
    </source>
</evidence>
<dbReference type="AlphaFoldDB" id="A0AAD5W1T7"/>
<dbReference type="InterPro" id="IPR016123">
    <property type="entry name" value="Mog1/PsbP_a/b/a-sand"/>
</dbReference>
<dbReference type="SUPFAM" id="SSF55724">
    <property type="entry name" value="Mog1p/PsbP-like"/>
    <property type="match status" value="1"/>
</dbReference>
<comment type="caution">
    <text evidence="4">The sequence shown here is derived from an EMBL/GenBank/DDBJ whole genome shotgun (WGS) entry which is preliminary data.</text>
</comment>
<keyword evidence="5" id="KW-1185">Reference proteome</keyword>
<proteinExistence type="inferred from homology"/>
<dbReference type="EMBL" id="JANIEX010000022">
    <property type="protein sequence ID" value="KAJ3575998.1"/>
    <property type="molecule type" value="Genomic_DNA"/>
</dbReference>
<evidence type="ECO:0000256" key="3">
    <source>
        <dbReference type="ARBA" id="ARBA00022927"/>
    </source>
</evidence>
<gene>
    <name evidence="4" type="ORF">NP233_g727</name>
</gene>
<dbReference type="GO" id="GO:0006606">
    <property type="term" value="P:protein import into nucleus"/>
    <property type="evidence" value="ECO:0007669"/>
    <property type="project" value="TreeGrafter"/>
</dbReference>
<dbReference type="GO" id="GO:0031267">
    <property type="term" value="F:small GTPase binding"/>
    <property type="evidence" value="ECO:0007669"/>
    <property type="project" value="TreeGrafter"/>
</dbReference>
<organism evidence="4 5">
    <name type="scientific">Leucocoprinus birnbaumii</name>
    <dbReference type="NCBI Taxonomy" id="56174"/>
    <lineage>
        <taxon>Eukaryota</taxon>
        <taxon>Fungi</taxon>
        <taxon>Dikarya</taxon>
        <taxon>Basidiomycota</taxon>
        <taxon>Agaricomycotina</taxon>
        <taxon>Agaricomycetes</taxon>
        <taxon>Agaricomycetidae</taxon>
        <taxon>Agaricales</taxon>
        <taxon>Agaricineae</taxon>
        <taxon>Agaricaceae</taxon>
        <taxon>Leucocoprinus</taxon>
    </lineage>
</organism>
<comment type="similarity">
    <text evidence="1">Belongs to the MOG1 family.</text>
</comment>
<dbReference type="Proteomes" id="UP001213000">
    <property type="component" value="Unassembled WGS sequence"/>
</dbReference>
<dbReference type="Gene3D" id="3.40.1000.10">
    <property type="entry name" value="Mog1/PsbP, alpha/beta/alpha sandwich"/>
    <property type="match status" value="1"/>
</dbReference>